<name>A0ABW5WLJ6_9FLAO</name>
<keyword evidence="2" id="KW-1185">Reference proteome</keyword>
<comment type="caution">
    <text evidence="1">The sequence shown here is derived from an EMBL/GenBank/DDBJ whole genome shotgun (WGS) entry which is preliminary data.</text>
</comment>
<protein>
    <recommendedName>
        <fullName evidence="3">TonB family protein</fullName>
    </recommendedName>
</protein>
<dbReference type="EMBL" id="JBHUOV010000001">
    <property type="protein sequence ID" value="MFD2822824.1"/>
    <property type="molecule type" value="Genomic_DNA"/>
</dbReference>
<gene>
    <name evidence="1" type="ORF">ACFS5M_04025</name>
</gene>
<dbReference type="Proteomes" id="UP001597533">
    <property type="component" value="Unassembled WGS sequence"/>
</dbReference>
<dbReference type="RefSeq" id="WP_221267547.1">
    <property type="nucleotide sequence ID" value="NZ_JBHUOV010000001.1"/>
</dbReference>
<organism evidence="1 2">
    <name type="scientific">Lacinutrix iliipiscaria</name>
    <dbReference type="NCBI Taxonomy" id="1230532"/>
    <lineage>
        <taxon>Bacteria</taxon>
        <taxon>Pseudomonadati</taxon>
        <taxon>Bacteroidota</taxon>
        <taxon>Flavobacteriia</taxon>
        <taxon>Flavobacteriales</taxon>
        <taxon>Flavobacteriaceae</taxon>
        <taxon>Lacinutrix</taxon>
    </lineage>
</organism>
<sequence length="223" mass="25467">MAGTLVLAVFNLHIKKHQDRIAETFYEIEPETEEDLLEKELEKLAQQEQVKAETNQAFNENQKSKSFAQAYRRIEPPKDYVRPDLSQSEYGISSSNIKVSTEDLKVEKEERKSFSKVNDVLNKQLKDDLNNEKSTVSYSLTNRKHRFLPTPIYLCETGGKIVINITVNGSGKVIDSYYNNASNSANQCLIEHALEYAKKARFNSDNTIQSQIGSITFYFEGKP</sequence>
<accession>A0ABW5WLJ6</accession>
<reference evidence="2" key="1">
    <citation type="journal article" date="2019" name="Int. J. Syst. Evol. Microbiol.">
        <title>The Global Catalogue of Microorganisms (GCM) 10K type strain sequencing project: providing services to taxonomists for standard genome sequencing and annotation.</title>
        <authorList>
            <consortium name="The Broad Institute Genomics Platform"/>
            <consortium name="The Broad Institute Genome Sequencing Center for Infectious Disease"/>
            <person name="Wu L."/>
            <person name="Ma J."/>
        </authorList>
    </citation>
    <scope>NUCLEOTIDE SEQUENCE [LARGE SCALE GENOMIC DNA]</scope>
    <source>
        <strain evidence="2">KCTC 32141</strain>
    </source>
</reference>
<proteinExistence type="predicted"/>
<evidence type="ECO:0008006" key="3">
    <source>
        <dbReference type="Google" id="ProtNLM"/>
    </source>
</evidence>
<evidence type="ECO:0000313" key="1">
    <source>
        <dbReference type="EMBL" id="MFD2822824.1"/>
    </source>
</evidence>
<evidence type="ECO:0000313" key="2">
    <source>
        <dbReference type="Proteomes" id="UP001597533"/>
    </source>
</evidence>